<comment type="caution">
    <text evidence="9">The sequence shown here is derived from an EMBL/GenBank/DDBJ whole genome shotgun (WGS) entry which is preliminary data.</text>
</comment>
<sequence length="238" mass="26568">MASSSSSTIELSERDEMKFVMLGTGAVGKSSITLQFIKGEYRDSYNPTIEDAYTKQCSVDGRSVKINLLDTAGQEEFTAMRDQYMREGDGFVLVYSVTDASSFQEVQDIYGQLLRSRDVGEEGIPVVFLGNKCDLSNERAVSYKTGEEFAKQFAKTKFFETSAKANINIENAFHALVRTVRKDRNGEFDQEVIEEEPVKEQHDNSSQKSKKGFGGLFNSCGKQNAESDLAAFQESNKQ</sequence>
<dbReference type="EC" id="3.6.5.2" evidence="2"/>
<dbReference type="InterPro" id="IPR001806">
    <property type="entry name" value="Small_GTPase"/>
</dbReference>
<dbReference type="SMART" id="SM00173">
    <property type="entry name" value="RAS"/>
    <property type="match status" value="1"/>
</dbReference>
<reference evidence="9 10" key="1">
    <citation type="journal article" date="2018" name="BMC Genomics">
        <title>The genome of Naegleria lovaniensis, the basis for a comparative approach to unravel pathogenicity factors of the human pathogenic amoeba N. fowleri.</title>
        <authorList>
            <person name="Liechti N."/>
            <person name="Schurch N."/>
            <person name="Bruggmann R."/>
            <person name="Wittwer M."/>
        </authorList>
    </citation>
    <scope>NUCLEOTIDE SEQUENCE [LARGE SCALE GENOMIC DNA]</scope>
    <source>
        <strain evidence="9 10">ATCC 30569</strain>
    </source>
</reference>
<protein>
    <recommendedName>
        <fullName evidence="2">small monomeric GTPase</fullName>
        <ecNumber evidence="2">3.6.5.2</ecNumber>
    </recommendedName>
</protein>
<dbReference type="PROSITE" id="PS51419">
    <property type="entry name" value="RAB"/>
    <property type="match status" value="1"/>
</dbReference>
<dbReference type="Proteomes" id="UP000816034">
    <property type="component" value="Unassembled WGS sequence"/>
</dbReference>
<dbReference type="SMART" id="SM00175">
    <property type="entry name" value="RAB"/>
    <property type="match status" value="1"/>
</dbReference>
<evidence type="ECO:0000256" key="4">
    <source>
        <dbReference type="ARBA" id="ARBA00022741"/>
    </source>
</evidence>
<dbReference type="SUPFAM" id="SSF52540">
    <property type="entry name" value="P-loop containing nucleoside triphosphate hydrolases"/>
    <property type="match status" value="1"/>
</dbReference>
<dbReference type="RefSeq" id="XP_044549642.1">
    <property type="nucleotide sequence ID" value="XM_044692995.1"/>
</dbReference>
<dbReference type="PRINTS" id="PR00449">
    <property type="entry name" value="RASTRNSFRMNG"/>
</dbReference>
<dbReference type="CDD" id="cd00876">
    <property type="entry name" value="Ras"/>
    <property type="match status" value="1"/>
</dbReference>
<dbReference type="GeneID" id="68095919"/>
<feature type="compositionally biased region" description="Basic and acidic residues" evidence="8">
    <location>
        <begin position="196"/>
        <end position="205"/>
    </location>
</feature>
<evidence type="ECO:0000313" key="9">
    <source>
        <dbReference type="EMBL" id="KAG2385649.1"/>
    </source>
</evidence>
<dbReference type="GO" id="GO:0005525">
    <property type="term" value="F:GTP binding"/>
    <property type="evidence" value="ECO:0007669"/>
    <property type="project" value="UniProtKB-KW"/>
</dbReference>
<keyword evidence="10" id="KW-1185">Reference proteome</keyword>
<keyword evidence="7" id="KW-0472">Membrane</keyword>
<dbReference type="GO" id="GO:0007165">
    <property type="term" value="P:signal transduction"/>
    <property type="evidence" value="ECO:0007669"/>
    <property type="project" value="InterPro"/>
</dbReference>
<evidence type="ECO:0000256" key="6">
    <source>
        <dbReference type="ARBA" id="ARBA00023134"/>
    </source>
</evidence>
<dbReference type="InterPro" id="IPR020849">
    <property type="entry name" value="Small_GTPase_Ras-type"/>
</dbReference>
<feature type="region of interest" description="Disordered" evidence="8">
    <location>
        <begin position="193"/>
        <end position="215"/>
    </location>
</feature>
<organism evidence="9 10">
    <name type="scientific">Naegleria lovaniensis</name>
    <name type="common">Amoeba</name>
    <dbReference type="NCBI Taxonomy" id="51637"/>
    <lineage>
        <taxon>Eukaryota</taxon>
        <taxon>Discoba</taxon>
        <taxon>Heterolobosea</taxon>
        <taxon>Tetramitia</taxon>
        <taxon>Eutetramitia</taxon>
        <taxon>Vahlkampfiidae</taxon>
        <taxon>Naegleria</taxon>
    </lineage>
</organism>
<keyword evidence="6" id="KW-0342">GTP-binding</keyword>
<dbReference type="SMART" id="SM00174">
    <property type="entry name" value="RHO"/>
    <property type="match status" value="1"/>
</dbReference>
<dbReference type="PROSITE" id="PS51420">
    <property type="entry name" value="RHO"/>
    <property type="match status" value="1"/>
</dbReference>
<dbReference type="FunFam" id="3.40.50.300:FF:000343">
    <property type="entry name" value="Ras family gtpase"/>
    <property type="match status" value="1"/>
</dbReference>
<dbReference type="Gene3D" id="3.40.50.300">
    <property type="entry name" value="P-loop containing nucleotide triphosphate hydrolases"/>
    <property type="match status" value="1"/>
</dbReference>
<evidence type="ECO:0000256" key="1">
    <source>
        <dbReference type="ARBA" id="ARBA00004236"/>
    </source>
</evidence>
<dbReference type="GO" id="GO:0003925">
    <property type="term" value="F:G protein activity"/>
    <property type="evidence" value="ECO:0007669"/>
    <property type="project" value="UniProtKB-EC"/>
</dbReference>
<dbReference type="AlphaFoldDB" id="A0AA88GT45"/>
<accession>A0AA88GT45</accession>
<dbReference type="InterPro" id="IPR005225">
    <property type="entry name" value="Small_GTP-bd"/>
</dbReference>
<dbReference type="SMART" id="SM00176">
    <property type="entry name" value="RAN"/>
    <property type="match status" value="1"/>
</dbReference>
<proteinExistence type="predicted"/>
<dbReference type="Pfam" id="PF00071">
    <property type="entry name" value="Ras"/>
    <property type="match status" value="1"/>
</dbReference>
<keyword evidence="4" id="KW-0547">Nucleotide-binding</keyword>
<keyword evidence="3" id="KW-1003">Cell membrane</keyword>
<evidence type="ECO:0000256" key="2">
    <source>
        <dbReference type="ARBA" id="ARBA00011984"/>
    </source>
</evidence>
<dbReference type="GO" id="GO:0005886">
    <property type="term" value="C:plasma membrane"/>
    <property type="evidence" value="ECO:0007669"/>
    <property type="project" value="UniProtKB-SubCell"/>
</dbReference>
<dbReference type="PANTHER" id="PTHR24070">
    <property type="entry name" value="RAS, DI-RAS, AND RHEB FAMILY MEMBERS OF SMALL GTPASE SUPERFAMILY"/>
    <property type="match status" value="1"/>
</dbReference>
<evidence type="ECO:0000256" key="8">
    <source>
        <dbReference type="SAM" id="MobiDB-lite"/>
    </source>
</evidence>
<dbReference type="EMBL" id="PYSW02000018">
    <property type="protein sequence ID" value="KAG2385649.1"/>
    <property type="molecule type" value="Genomic_DNA"/>
</dbReference>
<gene>
    <name evidence="9" type="ORF">C9374_003464</name>
</gene>
<evidence type="ECO:0000256" key="7">
    <source>
        <dbReference type="ARBA" id="ARBA00023136"/>
    </source>
</evidence>
<dbReference type="InterPro" id="IPR027417">
    <property type="entry name" value="P-loop_NTPase"/>
</dbReference>
<dbReference type="NCBIfam" id="TIGR00231">
    <property type="entry name" value="small_GTP"/>
    <property type="match status" value="1"/>
</dbReference>
<dbReference type="PROSITE" id="PS51421">
    <property type="entry name" value="RAS"/>
    <property type="match status" value="1"/>
</dbReference>
<keyword evidence="5" id="KW-0378">Hydrolase</keyword>
<evidence type="ECO:0000256" key="5">
    <source>
        <dbReference type="ARBA" id="ARBA00022801"/>
    </source>
</evidence>
<comment type="subcellular location">
    <subcellularLocation>
        <location evidence="1">Cell membrane</location>
    </subcellularLocation>
</comment>
<name>A0AA88GT45_NAELO</name>
<evidence type="ECO:0000256" key="3">
    <source>
        <dbReference type="ARBA" id="ARBA00022475"/>
    </source>
</evidence>
<evidence type="ECO:0000313" key="10">
    <source>
        <dbReference type="Proteomes" id="UP000816034"/>
    </source>
</evidence>